<keyword evidence="1" id="KW-0732">Signal</keyword>
<name>A0A2Z6B2W1_9BACT</name>
<dbReference type="PANTHER" id="PTHR35841:SF1">
    <property type="entry name" value="PHOSPHONATES-BINDING PERIPLASMIC PROTEIN"/>
    <property type="match status" value="1"/>
</dbReference>
<accession>A0A2Z6B2W1</accession>
<reference evidence="2 3" key="1">
    <citation type="journal article" date="2018" name="Sci. Adv.">
        <title>Multi-heme cytochromes provide a pathway for survival in energy-limited environments.</title>
        <authorList>
            <person name="Deng X."/>
            <person name="Dohmae N."/>
            <person name="Nealson K.H."/>
            <person name="Hashimoto K."/>
            <person name="Okamoto A."/>
        </authorList>
    </citation>
    <scope>NUCLEOTIDE SEQUENCE [LARGE SCALE GENOMIC DNA]</scope>
    <source>
        <strain evidence="2 3">IS5</strain>
    </source>
</reference>
<dbReference type="AlphaFoldDB" id="A0A2Z6B2W1"/>
<feature type="chain" id="PRO_5016425107" evidence="1">
    <location>
        <begin position="18"/>
        <end position="311"/>
    </location>
</feature>
<evidence type="ECO:0000256" key="1">
    <source>
        <dbReference type="SAM" id="SignalP"/>
    </source>
</evidence>
<dbReference type="SUPFAM" id="SSF53850">
    <property type="entry name" value="Periplasmic binding protein-like II"/>
    <property type="match status" value="1"/>
</dbReference>
<dbReference type="EMBL" id="AP017378">
    <property type="protein sequence ID" value="BBD09832.1"/>
    <property type="molecule type" value="Genomic_DNA"/>
</dbReference>
<dbReference type="OrthoDB" id="9764656at2"/>
<dbReference type="Gene3D" id="3.40.190.10">
    <property type="entry name" value="Periplasmic binding protein-like II"/>
    <property type="match status" value="2"/>
</dbReference>
<protein>
    <submittedName>
        <fullName evidence="2">Phosphonate ABC transporter substrate-binding protein</fullName>
    </submittedName>
</protein>
<evidence type="ECO:0000313" key="3">
    <source>
        <dbReference type="Proteomes" id="UP000269883"/>
    </source>
</evidence>
<dbReference type="RefSeq" id="WP_126380841.1">
    <property type="nucleotide sequence ID" value="NZ_AP017378.1"/>
</dbReference>
<keyword evidence="3" id="KW-1185">Reference proteome</keyword>
<organism evidence="2 3">
    <name type="scientific">Desulfovibrio ferrophilus</name>
    <dbReference type="NCBI Taxonomy" id="241368"/>
    <lineage>
        <taxon>Bacteria</taxon>
        <taxon>Pseudomonadati</taxon>
        <taxon>Thermodesulfobacteriota</taxon>
        <taxon>Desulfovibrionia</taxon>
        <taxon>Desulfovibrionales</taxon>
        <taxon>Desulfovibrionaceae</taxon>
        <taxon>Desulfovibrio</taxon>
    </lineage>
</organism>
<feature type="signal peptide" evidence="1">
    <location>
        <begin position="1"/>
        <end position="17"/>
    </location>
</feature>
<proteinExistence type="predicted"/>
<evidence type="ECO:0000313" key="2">
    <source>
        <dbReference type="EMBL" id="BBD09832.1"/>
    </source>
</evidence>
<dbReference type="KEGG" id="dfl:DFE_3106"/>
<dbReference type="PANTHER" id="PTHR35841">
    <property type="entry name" value="PHOSPHONATES-BINDING PERIPLASMIC PROTEIN"/>
    <property type="match status" value="1"/>
</dbReference>
<dbReference type="CDD" id="cd01071">
    <property type="entry name" value="PBP2_PhnD_like"/>
    <property type="match status" value="1"/>
</dbReference>
<sequence length="311" mass="34597">MRFTVRILLLLTLIALALPLAGCEDPEPVKRIDLTKREEITFRPRQVEVTYAYLPQYSHSLSYQRHNLLVEYLSEATGLTMRQVFPDTFDEHMNMVDQGQIDISFSNPFIYVKMAHRGGAQAFARIVEDSGKNFRGQIIVRQGNESIGTLADVRGKRWLAVDPSSAGGFLFPLGHFIEHGIQRKDFAEVAFAPGPGGKQEKVVLGVASGQYDVGSIREGTLALMADKVDLSQIRVLAETRWYPGWVYSARKGLNQEIVRKIKSAMLALSQDNPRHLPILENAGFTAIIPSQDSDFDPVRLLAASIGLDVGK</sequence>
<gene>
    <name evidence="2" type="ORF">DFE_3106</name>
</gene>
<dbReference type="Pfam" id="PF12974">
    <property type="entry name" value="Phosphonate-bd"/>
    <property type="match status" value="1"/>
</dbReference>
<dbReference type="Proteomes" id="UP000269883">
    <property type="component" value="Chromosome"/>
</dbReference>